<protein>
    <submittedName>
        <fullName evidence="2">Uncharacterized protein</fullName>
    </submittedName>
</protein>
<sequence>MGPAVFDSSFGERVRALLRVRPVADAAANTGRQSWGDRRYDVVTMALAGIDAVIARQGLDDEVGYDEVVAGLEELAAATHPECSVEEHASVARYVLDALLNRRDREAPYRYYVSVFSRDETGTVAHRELSVEFRLLTEHEEPARGVNVLRATPDAINALVGGLEFDVEDEQAAVELMLARQLERGAFGQAEKAAERSRLLSVRYADELRALMADTSRDIRAVLGQWSSDVPQQLERSRVHLEDRLAAEARLLDHVRGALDGAESEPSVTSAAVRIAGLLEECRRRHTELHGKLVNARMTFIDEQTRQMFRPLGGLRNPDLTDDVFLPLLRLPVDAAVDPAETFAVAIAGTQVPRIVRLADLVDDLMAPRRSGDIDEPLDPDEEPGDPEPPAVPVAVLIAAAAVVDSVQLPARLSVLLTAAESAVLPAEVDRKSVLRVIALAALWSYAPESVEDFAAAVDAAAQVLGSTVAIDADGTPLRLDGWSGDDLIVAEDEESLAAWAEAALSVSKGER</sequence>
<feature type="compositionally biased region" description="Acidic residues" evidence="1">
    <location>
        <begin position="374"/>
        <end position="386"/>
    </location>
</feature>
<dbReference type="EMBL" id="SMKX01000029">
    <property type="protein sequence ID" value="TDD60004.1"/>
    <property type="molecule type" value="Genomic_DNA"/>
</dbReference>
<reference evidence="2 3" key="1">
    <citation type="submission" date="2019-03" db="EMBL/GenBank/DDBJ databases">
        <title>Draft genome sequences of novel Actinobacteria.</title>
        <authorList>
            <person name="Sahin N."/>
            <person name="Ay H."/>
            <person name="Saygin H."/>
        </authorList>
    </citation>
    <scope>NUCLEOTIDE SEQUENCE [LARGE SCALE GENOMIC DNA]</scope>
    <source>
        <strain evidence="2 3">JCM 13523</strain>
    </source>
</reference>
<name>A0A4R4ZPQ2_9ACTN</name>
<evidence type="ECO:0000313" key="2">
    <source>
        <dbReference type="EMBL" id="TDD60004.1"/>
    </source>
</evidence>
<keyword evidence="3" id="KW-1185">Reference proteome</keyword>
<accession>A0A4R4ZPQ2</accession>
<feature type="region of interest" description="Disordered" evidence="1">
    <location>
        <begin position="369"/>
        <end position="391"/>
    </location>
</feature>
<evidence type="ECO:0000313" key="3">
    <source>
        <dbReference type="Proteomes" id="UP000295124"/>
    </source>
</evidence>
<comment type="caution">
    <text evidence="2">The sequence shown here is derived from an EMBL/GenBank/DDBJ whole genome shotgun (WGS) entry which is preliminary data.</text>
</comment>
<dbReference type="OrthoDB" id="9793637at2"/>
<gene>
    <name evidence="2" type="ORF">E1263_12975</name>
</gene>
<organism evidence="2 3">
    <name type="scientific">Kribbella antibiotica</name>
    <dbReference type="NCBI Taxonomy" id="190195"/>
    <lineage>
        <taxon>Bacteria</taxon>
        <taxon>Bacillati</taxon>
        <taxon>Actinomycetota</taxon>
        <taxon>Actinomycetes</taxon>
        <taxon>Propionibacteriales</taxon>
        <taxon>Kribbellaceae</taxon>
        <taxon>Kribbella</taxon>
    </lineage>
</organism>
<proteinExistence type="predicted"/>
<dbReference type="AlphaFoldDB" id="A0A4R4ZPQ2"/>
<evidence type="ECO:0000256" key="1">
    <source>
        <dbReference type="SAM" id="MobiDB-lite"/>
    </source>
</evidence>
<dbReference type="Proteomes" id="UP000295124">
    <property type="component" value="Unassembled WGS sequence"/>
</dbReference>